<evidence type="ECO:0000259" key="7">
    <source>
        <dbReference type="Pfam" id="PF00482"/>
    </source>
</evidence>
<dbReference type="EMBL" id="ABYT01000066">
    <property type="protein sequence ID" value="EEC90252.1"/>
    <property type="molecule type" value="Genomic_DNA"/>
</dbReference>
<dbReference type="AlphaFoldDB" id="B7CAF6"/>
<gene>
    <name evidence="8" type="ORF">EUBIFOR_01177</name>
</gene>
<evidence type="ECO:0000313" key="9">
    <source>
        <dbReference type="Proteomes" id="UP000004315"/>
    </source>
</evidence>
<feature type="domain" description="Type II secretion system protein GspF" evidence="7">
    <location>
        <begin position="184"/>
        <end position="289"/>
    </location>
</feature>
<protein>
    <recommendedName>
        <fullName evidence="7">Type II secretion system protein GspF domain-containing protein</fullName>
    </recommendedName>
</protein>
<name>B7CAF6_9FIRM</name>
<evidence type="ECO:0000256" key="6">
    <source>
        <dbReference type="SAM" id="Phobius"/>
    </source>
</evidence>
<keyword evidence="4 6" id="KW-1133">Transmembrane helix</keyword>
<feature type="transmembrane region" description="Helical" evidence="6">
    <location>
        <begin position="83"/>
        <end position="105"/>
    </location>
</feature>
<dbReference type="Pfam" id="PF00482">
    <property type="entry name" value="T2SSF"/>
    <property type="match status" value="1"/>
</dbReference>
<evidence type="ECO:0000256" key="4">
    <source>
        <dbReference type="ARBA" id="ARBA00022989"/>
    </source>
</evidence>
<dbReference type="HOGENOM" id="CLU_939334_0_0_9"/>
<dbReference type="GO" id="GO:0005886">
    <property type="term" value="C:plasma membrane"/>
    <property type="evidence" value="ECO:0007669"/>
    <property type="project" value="UniProtKB-SubCell"/>
</dbReference>
<evidence type="ECO:0000256" key="5">
    <source>
        <dbReference type="ARBA" id="ARBA00023136"/>
    </source>
</evidence>
<proteinExistence type="predicted"/>
<sequence>MLQNQGVPFDTLVHLVFKKDDEILNELKLGNCLMDLFCRNQKKLYFKYLKILGSKMNLKEAIECVSQIEKSSNVFFEQLLKKIAYPFFLLVFAYFMICFFSDFVLVQMKDYISSNSVLILIQVLKVLFGTSILSILLYLGLYYLFFYKYDARLKCPFSLMKKMISLQFVCMYQALEKTYSSTQEVLETLSLMDFSIVGMVSNEILDQLKKGNTLEECFLVIHVFDASFKKMIQYALNGNRISIFFDLYIKKCRFDLETSIKKLSNGIQLFSYISIGILVVVVYQIMMMPMNMLNQF</sequence>
<evidence type="ECO:0000256" key="3">
    <source>
        <dbReference type="ARBA" id="ARBA00022692"/>
    </source>
</evidence>
<dbReference type="InterPro" id="IPR018076">
    <property type="entry name" value="T2SS_GspF_dom"/>
</dbReference>
<dbReference type="Proteomes" id="UP000004315">
    <property type="component" value="Unassembled WGS sequence"/>
</dbReference>
<keyword evidence="9" id="KW-1185">Reference proteome</keyword>
<keyword evidence="3 6" id="KW-0812">Transmembrane</keyword>
<evidence type="ECO:0000256" key="1">
    <source>
        <dbReference type="ARBA" id="ARBA00004651"/>
    </source>
</evidence>
<dbReference type="STRING" id="518637.EUBIFOR_01177"/>
<reference evidence="8 9" key="2">
    <citation type="submission" date="2008-11" db="EMBL/GenBank/DDBJ databases">
        <title>Draft genome sequence of Eubacterium biforme (DSM 3989).</title>
        <authorList>
            <person name="Sudarsanam P."/>
            <person name="Ley R."/>
            <person name="Guruge J."/>
            <person name="Turnbaugh P.J."/>
            <person name="Mahowald M."/>
            <person name="Liep D."/>
            <person name="Gordon J."/>
        </authorList>
    </citation>
    <scope>NUCLEOTIDE SEQUENCE [LARGE SCALE GENOMIC DNA]</scope>
    <source>
        <strain evidence="8 9">DSM 3989</strain>
    </source>
</reference>
<evidence type="ECO:0000256" key="2">
    <source>
        <dbReference type="ARBA" id="ARBA00022475"/>
    </source>
</evidence>
<accession>B7CAF6</accession>
<dbReference type="eggNOG" id="COG1459">
    <property type="taxonomic scope" value="Bacteria"/>
</dbReference>
<feature type="transmembrane region" description="Helical" evidence="6">
    <location>
        <begin position="117"/>
        <end position="144"/>
    </location>
</feature>
<comment type="subcellular location">
    <subcellularLocation>
        <location evidence="1">Cell membrane</location>
        <topology evidence="1">Multi-pass membrane protein</topology>
    </subcellularLocation>
</comment>
<keyword evidence="5 6" id="KW-0472">Membrane</keyword>
<keyword evidence="2" id="KW-1003">Cell membrane</keyword>
<organism evidence="8 9">
    <name type="scientific">Holdemanella biformis DSM 3989</name>
    <dbReference type="NCBI Taxonomy" id="518637"/>
    <lineage>
        <taxon>Bacteria</taxon>
        <taxon>Bacillati</taxon>
        <taxon>Bacillota</taxon>
        <taxon>Erysipelotrichia</taxon>
        <taxon>Erysipelotrichales</taxon>
        <taxon>Erysipelotrichaceae</taxon>
        <taxon>Holdemanella</taxon>
    </lineage>
</organism>
<comment type="caution">
    <text evidence="8">The sequence shown here is derived from an EMBL/GenBank/DDBJ whole genome shotgun (WGS) entry which is preliminary data.</text>
</comment>
<feature type="transmembrane region" description="Helical" evidence="6">
    <location>
        <begin position="269"/>
        <end position="286"/>
    </location>
</feature>
<evidence type="ECO:0000313" key="8">
    <source>
        <dbReference type="EMBL" id="EEC90252.1"/>
    </source>
</evidence>
<reference evidence="8 9" key="1">
    <citation type="submission" date="2008-10" db="EMBL/GenBank/DDBJ databases">
        <authorList>
            <person name="Fulton L."/>
            <person name="Clifton S."/>
            <person name="Fulton B."/>
            <person name="Xu J."/>
            <person name="Minx P."/>
            <person name="Pepin K.H."/>
            <person name="Johnson M."/>
            <person name="Bhonagiri V."/>
            <person name="Nash W.E."/>
            <person name="Mardis E.R."/>
            <person name="Wilson R.K."/>
        </authorList>
    </citation>
    <scope>NUCLEOTIDE SEQUENCE [LARGE SCALE GENOMIC DNA]</scope>
    <source>
        <strain evidence="8 9">DSM 3989</strain>
    </source>
</reference>